<evidence type="ECO:0000313" key="1">
    <source>
        <dbReference type="EMBL" id="EHL32020.1"/>
    </source>
</evidence>
<dbReference type="InterPro" id="IPR011250">
    <property type="entry name" value="OMP/PagP_B-barrel"/>
</dbReference>
<dbReference type="InterPro" id="IPR051692">
    <property type="entry name" value="OMP-like"/>
</dbReference>
<protein>
    <submittedName>
        <fullName evidence="1">Uncharacterized protein</fullName>
    </submittedName>
</protein>
<dbReference type="Proteomes" id="UP000002770">
    <property type="component" value="Unassembled WGS sequence"/>
</dbReference>
<dbReference type="PANTHER" id="PTHR34001:SF3">
    <property type="entry name" value="BLL7405 PROTEIN"/>
    <property type="match status" value="1"/>
</dbReference>
<gene>
    <name evidence="1" type="ORF">LDG_6194</name>
</gene>
<reference evidence="1 2" key="1">
    <citation type="journal article" date="2011" name="BMC Genomics">
        <title>Insight into cross-talk between intra-amoebal pathogens.</title>
        <authorList>
            <person name="Gimenez G."/>
            <person name="Bertelli C."/>
            <person name="Moliner C."/>
            <person name="Robert C."/>
            <person name="Raoult D."/>
            <person name="Fournier P.E."/>
            <person name="Greub G."/>
        </authorList>
    </citation>
    <scope>NUCLEOTIDE SEQUENCE [LARGE SCALE GENOMIC DNA]</scope>
    <source>
        <strain evidence="1 2">LLAP12</strain>
    </source>
</reference>
<dbReference type="STRING" id="658187.LDG_6194"/>
<name>G9ELD1_9GAMM</name>
<dbReference type="RefSeq" id="WP_006870131.1">
    <property type="nucleotide sequence ID" value="NZ_JH413808.1"/>
</dbReference>
<dbReference type="EMBL" id="JH413808">
    <property type="protein sequence ID" value="EHL32020.1"/>
    <property type="molecule type" value="Genomic_DNA"/>
</dbReference>
<dbReference type="eggNOG" id="COG3637">
    <property type="taxonomic scope" value="Bacteria"/>
</dbReference>
<organism evidence="1 2">
    <name type="scientific">Legionella drancourtii LLAP12</name>
    <dbReference type="NCBI Taxonomy" id="658187"/>
    <lineage>
        <taxon>Bacteria</taxon>
        <taxon>Pseudomonadati</taxon>
        <taxon>Pseudomonadota</taxon>
        <taxon>Gammaproteobacteria</taxon>
        <taxon>Legionellales</taxon>
        <taxon>Legionellaceae</taxon>
        <taxon>Legionella</taxon>
    </lineage>
</organism>
<dbReference type="InParanoid" id="G9ELD1"/>
<proteinExistence type="predicted"/>
<accession>G9ELD1</accession>
<keyword evidence="2" id="KW-1185">Reference proteome</keyword>
<dbReference type="OrthoDB" id="9815357at2"/>
<dbReference type="PANTHER" id="PTHR34001">
    <property type="entry name" value="BLL7405 PROTEIN"/>
    <property type="match status" value="1"/>
</dbReference>
<evidence type="ECO:0000313" key="2">
    <source>
        <dbReference type="Proteomes" id="UP000002770"/>
    </source>
</evidence>
<dbReference type="HOGENOM" id="CLU_037100_0_1_6"/>
<dbReference type="SUPFAM" id="SSF56925">
    <property type="entry name" value="OMPA-like"/>
    <property type="match status" value="1"/>
</dbReference>
<sequence length="295" mass="31821">MQKIALSTLIFTTAFYGSVLHAGAMGTTIAPMWNGFYGGINLGGAFSSSDPLLINAHNVQYCPNTMGCSQGLAYATAAVTGTKNKSSLANAGFIGGGQLGFNQTLQSHYVVGFEADIQGISESNRKKWSASAVNFNDNNGDPQIINTNTAIVQGTDFLGTVRGHLGYLINPAFLLSGTGGFAYGGVRSQTRIIQSYGIPQNTNNLDANWRSVGYYANTRLGWTVGGSFAWMPRPAWSAKIEYLYYNLGSVIYKDGNLINNFITPYGPPYYFNNAVSSTTRFDGHVVRVGVNYHFI</sequence>
<dbReference type="AlphaFoldDB" id="G9ELD1"/>